<dbReference type="Gene3D" id="1.10.10.10">
    <property type="entry name" value="Winged helix-like DNA-binding domain superfamily/Winged helix DNA-binding domain"/>
    <property type="match status" value="1"/>
</dbReference>
<name>A0A6P1UQB8_9ENTR</name>
<dbReference type="RefSeq" id="WP_162121072.1">
    <property type="nucleotide sequence ID" value="NZ_CP048108.1"/>
</dbReference>
<reference evidence="3 4" key="1">
    <citation type="submission" date="2020-01" db="EMBL/GenBank/DDBJ databases">
        <title>Bactrocera dorsalis gut bacteria genome.</title>
        <authorList>
            <person name="Zhang H."/>
            <person name="Cai Z."/>
        </authorList>
    </citation>
    <scope>NUCLEOTIDE SEQUENCE [LARGE SCALE GENOMIC DNA]</scope>
    <source>
        <strain evidence="3 4">BD177</strain>
    </source>
</reference>
<sequence length="239" mass="28082">MTLVLLTLTASDQKDLAMLGFNSASLRYKFIYLTKNIYHGIAIHSLFEEAFQASKLHKICDADVPFFLIDKYINFIPFSLRFENAWSTYDKMFEQDIILFTNRLQMKRIPFSNILFFVDMYNPEQTSFLYFSKEDTVSDICNKLDFFMHHCAAVVGRDKKNQCPSFGFTLREQQIIFHMLTGKTVKEISQMLDVSDKSVYRGRDILTRKLEIQLELGLKRKLRLRYKQATAENAAIHYK</sequence>
<dbReference type="GO" id="GO:0006355">
    <property type="term" value="P:regulation of DNA-templated transcription"/>
    <property type="evidence" value="ECO:0007669"/>
    <property type="project" value="InterPro"/>
</dbReference>
<dbReference type="EMBL" id="CP048108">
    <property type="protein sequence ID" value="QHS44208.1"/>
    <property type="molecule type" value="Genomic_DNA"/>
</dbReference>
<dbReference type="GO" id="GO:0003677">
    <property type="term" value="F:DNA binding"/>
    <property type="evidence" value="ECO:0007669"/>
    <property type="project" value="UniProtKB-KW"/>
</dbReference>
<dbReference type="InterPro" id="IPR000792">
    <property type="entry name" value="Tscrpt_reg_LuxR_C"/>
</dbReference>
<feature type="domain" description="HTH luxR-type" evidence="2">
    <location>
        <begin position="168"/>
        <end position="212"/>
    </location>
</feature>
<proteinExistence type="predicted"/>
<dbReference type="Pfam" id="PF00196">
    <property type="entry name" value="GerE"/>
    <property type="match status" value="1"/>
</dbReference>
<gene>
    <name evidence="3" type="ORF">GW952_00540</name>
</gene>
<protein>
    <submittedName>
        <fullName evidence="3">Transposase family protein</fullName>
    </submittedName>
</protein>
<evidence type="ECO:0000259" key="2">
    <source>
        <dbReference type="Pfam" id="PF00196"/>
    </source>
</evidence>
<dbReference type="Proteomes" id="UP000464389">
    <property type="component" value="Chromosome"/>
</dbReference>
<dbReference type="InterPro" id="IPR016032">
    <property type="entry name" value="Sig_transdc_resp-reg_C-effctor"/>
</dbReference>
<evidence type="ECO:0000256" key="1">
    <source>
        <dbReference type="ARBA" id="ARBA00023125"/>
    </source>
</evidence>
<dbReference type="SUPFAM" id="SSF46894">
    <property type="entry name" value="C-terminal effector domain of the bipartite response regulators"/>
    <property type="match status" value="1"/>
</dbReference>
<organism evidence="3 4">
    <name type="scientific">Klebsiella michiganensis</name>
    <dbReference type="NCBI Taxonomy" id="1134687"/>
    <lineage>
        <taxon>Bacteria</taxon>
        <taxon>Pseudomonadati</taxon>
        <taxon>Pseudomonadota</taxon>
        <taxon>Gammaproteobacteria</taxon>
        <taxon>Enterobacterales</taxon>
        <taxon>Enterobacteriaceae</taxon>
        <taxon>Klebsiella/Raoultella group</taxon>
        <taxon>Klebsiella</taxon>
    </lineage>
</organism>
<dbReference type="InterPro" id="IPR036388">
    <property type="entry name" value="WH-like_DNA-bd_sf"/>
</dbReference>
<keyword evidence="1" id="KW-0238">DNA-binding</keyword>
<accession>A0A6P1UQB8</accession>
<dbReference type="AlphaFoldDB" id="A0A6P1UQB8"/>
<evidence type="ECO:0000313" key="3">
    <source>
        <dbReference type="EMBL" id="QHS44208.1"/>
    </source>
</evidence>
<evidence type="ECO:0000313" key="4">
    <source>
        <dbReference type="Proteomes" id="UP000464389"/>
    </source>
</evidence>